<evidence type="ECO:0000256" key="2">
    <source>
        <dbReference type="SAM" id="Phobius"/>
    </source>
</evidence>
<dbReference type="GeneID" id="85366015"/>
<feature type="signal peptide" evidence="3">
    <location>
        <begin position="1"/>
        <end position="23"/>
    </location>
</feature>
<feature type="region of interest" description="Disordered" evidence="1">
    <location>
        <begin position="559"/>
        <end position="717"/>
    </location>
</feature>
<keyword evidence="5" id="KW-1185">Reference proteome</keyword>
<keyword evidence="2" id="KW-0472">Membrane</keyword>
<feature type="transmembrane region" description="Helical" evidence="2">
    <location>
        <begin position="216"/>
        <end position="236"/>
    </location>
</feature>
<feature type="chain" id="PRO_5041289587" evidence="3">
    <location>
        <begin position="24"/>
        <end position="717"/>
    </location>
</feature>
<keyword evidence="3" id="KW-0732">Signal</keyword>
<evidence type="ECO:0000256" key="1">
    <source>
        <dbReference type="SAM" id="MobiDB-lite"/>
    </source>
</evidence>
<protein>
    <submittedName>
        <fullName evidence="4">Uncharacterized protein</fullName>
    </submittedName>
</protein>
<name>A0AA39N488_ARMTA</name>
<proteinExistence type="predicted"/>
<feature type="compositionally biased region" description="Polar residues" evidence="1">
    <location>
        <begin position="669"/>
        <end position="681"/>
    </location>
</feature>
<organism evidence="4 5">
    <name type="scientific">Armillaria tabescens</name>
    <name type="common">Ringless honey mushroom</name>
    <name type="synonym">Agaricus tabescens</name>
    <dbReference type="NCBI Taxonomy" id="1929756"/>
    <lineage>
        <taxon>Eukaryota</taxon>
        <taxon>Fungi</taxon>
        <taxon>Dikarya</taxon>
        <taxon>Basidiomycota</taxon>
        <taxon>Agaricomycotina</taxon>
        <taxon>Agaricomycetes</taxon>
        <taxon>Agaricomycetidae</taxon>
        <taxon>Agaricales</taxon>
        <taxon>Marasmiineae</taxon>
        <taxon>Physalacriaceae</taxon>
        <taxon>Desarmillaria</taxon>
    </lineage>
</organism>
<keyword evidence="2" id="KW-1133">Transmembrane helix</keyword>
<evidence type="ECO:0000313" key="4">
    <source>
        <dbReference type="EMBL" id="KAK0457367.1"/>
    </source>
</evidence>
<accession>A0AA39N488</accession>
<reference evidence="4" key="1">
    <citation type="submission" date="2023-06" db="EMBL/GenBank/DDBJ databases">
        <authorList>
            <consortium name="Lawrence Berkeley National Laboratory"/>
            <person name="Ahrendt S."/>
            <person name="Sahu N."/>
            <person name="Indic B."/>
            <person name="Wong-Bajracharya J."/>
            <person name="Merenyi Z."/>
            <person name="Ke H.-M."/>
            <person name="Monk M."/>
            <person name="Kocsube S."/>
            <person name="Drula E."/>
            <person name="Lipzen A."/>
            <person name="Balint B."/>
            <person name="Henrissat B."/>
            <person name="Andreopoulos B."/>
            <person name="Martin F.M."/>
            <person name="Harder C.B."/>
            <person name="Rigling D."/>
            <person name="Ford K.L."/>
            <person name="Foster G.D."/>
            <person name="Pangilinan J."/>
            <person name="Papanicolaou A."/>
            <person name="Barry K."/>
            <person name="LaButti K."/>
            <person name="Viragh M."/>
            <person name="Koriabine M."/>
            <person name="Yan M."/>
            <person name="Riley R."/>
            <person name="Champramary S."/>
            <person name="Plett K.L."/>
            <person name="Tsai I.J."/>
            <person name="Slot J."/>
            <person name="Sipos G."/>
            <person name="Plett J."/>
            <person name="Nagy L.G."/>
            <person name="Grigoriev I.V."/>
        </authorList>
    </citation>
    <scope>NUCLEOTIDE SEQUENCE</scope>
    <source>
        <strain evidence="4">CCBAS 213</strain>
    </source>
</reference>
<evidence type="ECO:0000313" key="5">
    <source>
        <dbReference type="Proteomes" id="UP001175211"/>
    </source>
</evidence>
<keyword evidence="2" id="KW-0812">Transmembrane</keyword>
<dbReference type="EMBL" id="JAUEPS010000022">
    <property type="protein sequence ID" value="KAK0457367.1"/>
    <property type="molecule type" value="Genomic_DNA"/>
</dbReference>
<feature type="transmembrane region" description="Helical" evidence="2">
    <location>
        <begin position="177"/>
        <end position="196"/>
    </location>
</feature>
<dbReference type="Proteomes" id="UP001175211">
    <property type="component" value="Unassembled WGS sequence"/>
</dbReference>
<dbReference type="AlphaFoldDB" id="A0AA39N488"/>
<comment type="caution">
    <text evidence="4">The sequence shown here is derived from an EMBL/GenBank/DDBJ whole genome shotgun (WGS) entry which is preliminary data.</text>
</comment>
<evidence type="ECO:0000256" key="3">
    <source>
        <dbReference type="SAM" id="SignalP"/>
    </source>
</evidence>
<feature type="transmembrane region" description="Helical" evidence="2">
    <location>
        <begin position="126"/>
        <end position="146"/>
    </location>
</feature>
<gene>
    <name evidence="4" type="ORF">EV420DRAFT_522691</name>
</gene>
<feature type="compositionally biased region" description="Acidic residues" evidence="1">
    <location>
        <begin position="559"/>
        <end position="570"/>
    </location>
</feature>
<dbReference type="RefSeq" id="XP_060329682.1">
    <property type="nucleotide sequence ID" value="XM_060482467.1"/>
</dbReference>
<sequence length="717" mass="76960">MVLCSALILSSFLFFFSTTSLYGASISTTDIGLWWKGLSVIADKIVCGVPGGIMDLNSRLTSLEDSLSRIVDIDVVEPIVVESMVPVAASEPSSTPIDSPPNEDFVEPRSVRLAPMVTQTPSNSKTFPVLTLLALFFVVCAVVVVLSRAFKPSQHRPASTPVYVPRSSPVPGSSGRTLFFALVFAVMVAIALGLLLVQDLLSENHSASVDGLRVAVFTHVGMTGVYVLVSAVLDMLERRLATEGSGIGQGEAAAAEDTLAGRHGERDIGSLLISDVQTSTGTVSFPSGNLGHSSASAVYSSTKSTNDLVFKAPDTQITSSAGESNSDKSVSSSYATVPDQNAVSDMMAGVEYNVSDSFESAIRSMASREDLQGEVSLVSFPTIGSFICHTPQLDKLRSDLAELEEGLENMPPLTSLFSMMDLRKLESTKLSVPPVVKEPTRCTSSCDDSSAMSKDIWAKEFLQKYVSDENLDDDAYLALLSALFTKSALAKHKPGLCKEPSTGGVVEENPPYISLGHGWPSWIKHVWIKDFLCRFVSDEMLANDAYLALKSVIPAEAAVEEQEPEPELLEDSVKSTVRSLERPSNPVLGTLSSSSSVNDDRLKDSFKVPAVTPYPKRVPSPSRIPSPARRKGIPPISRGQISGSPCGGGPTSSRPPLSAGRRQRLGKEISSTPSLRPNQRILNPCRSPLGAPMMRQWDESGRSMRRARPCLSRSKSP</sequence>